<dbReference type="Proteomes" id="UP001066276">
    <property type="component" value="Chromosome 6"/>
</dbReference>
<feature type="compositionally biased region" description="Basic and acidic residues" evidence="1">
    <location>
        <begin position="114"/>
        <end position="124"/>
    </location>
</feature>
<proteinExistence type="predicted"/>
<reference evidence="2" key="1">
    <citation type="journal article" date="2022" name="bioRxiv">
        <title>Sequencing and chromosome-scale assembly of the giantPleurodeles waltlgenome.</title>
        <authorList>
            <person name="Brown T."/>
            <person name="Elewa A."/>
            <person name="Iarovenko S."/>
            <person name="Subramanian E."/>
            <person name="Araus A.J."/>
            <person name="Petzold A."/>
            <person name="Susuki M."/>
            <person name="Suzuki K.-i.T."/>
            <person name="Hayashi T."/>
            <person name="Toyoda A."/>
            <person name="Oliveira C."/>
            <person name="Osipova E."/>
            <person name="Leigh N.D."/>
            <person name="Simon A."/>
            <person name="Yun M.H."/>
        </authorList>
    </citation>
    <scope>NUCLEOTIDE SEQUENCE</scope>
    <source>
        <strain evidence="2">20211129_DDA</strain>
        <tissue evidence="2">Liver</tissue>
    </source>
</reference>
<dbReference type="EMBL" id="JANPWB010000010">
    <property type="protein sequence ID" value="KAJ1134326.1"/>
    <property type="molecule type" value="Genomic_DNA"/>
</dbReference>
<sequence>MPNAPETLTQPFLKSLIQRRKGGRLRVQNGCWENVGALKFKAEKTVELKKVRTRKEHRVREDKMLEVVGGEEGCQDEEKSDGKTPSEEETVETGVSSVLRLRERADETAWESRPATHERQDLRVMSRPQASPALGHLGLFMKEEELLQLIGGDERKY</sequence>
<name>A0AAV7Q1S1_PLEWA</name>
<gene>
    <name evidence="2" type="ORF">NDU88_000778</name>
</gene>
<evidence type="ECO:0000256" key="1">
    <source>
        <dbReference type="SAM" id="MobiDB-lite"/>
    </source>
</evidence>
<accession>A0AAV7Q1S1</accession>
<organism evidence="2 3">
    <name type="scientific">Pleurodeles waltl</name>
    <name type="common">Iberian ribbed newt</name>
    <dbReference type="NCBI Taxonomy" id="8319"/>
    <lineage>
        <taxon>Eukaryota</taxon>
        <taxon>Metazoa</taxon>
        <taxon>Chordata</taxon>
        <taxon>Craniata</taxon>
        <taxon>Vertebrata</taxon>
        <taxon>Euteleostomi</taxon>
        <taxon>Amphibia</taxon>
        <taxon>Batrachia</taxon>
        <taxon>Caudata</taxon>
        <taxon>Salamandroidea</taxon>
        <taxon>Salamandridae</taxon>
        <taxon>Pleurodelinae</taxon>
        <taxon>Pleurodeles</taxon>
    </lineage>
</organism>
<feature type="region of interest" description="Disordered" evidence="1">
    <location>
        <begin position="68"/>
        <end position="127"/>
    </location>
</feature>
<evidence type="ECO:0000313" key="2">
    <source>
        <dbReference type="EMBL" id="KAJ1134326.1"/>
    </source>
</evidence>
<comment type="caution">
    <text evidence="2">The sequence shown here is derived from an EMBL/GenBank/DDBJ whole genome shotgun (WGS) entry which is preliminary data.</text>
</comment>
<feature type="compositionally biased region" description="Basic and acidic residues" evidence="1">
    <location>
        <begin position="76"/>
        <end position="86"/>
    </location>
</feature>
<keyword evidence="3" id="KW-1185">Reference proteome</keyword>
<protein>
    <submittedName>
        <fullName evidence="2">Uncharacterized protein</fullName>
    </submittedName>
</protein>
<evidence type="ECO:0000313" key="3">
    <source>
        <dbReference type="Proteomes" id="UP001066276"/>
    </source>
</evidence>
<dbReference type="AlphaFoldDB" id="A0AAV7Q1S1"/>